<dbReference type="InterPro" id="IPR036388">
    <property type="entry name" value="WH-like_DNA-bd_sf"/>
</dbReference>
<dbReference type="InterPro" id="IPR036390">
    <property type="entry name" value="WH_DNA-bd_sf"/>
</dbReference>
<keyword evidence="3" id="KW-0804">Transcription</keyword>
<dbReference type="EMBL" id="VFRA01000001">
    <property type="protein sequence ID" value="TQO18883.1"/>
    <property type="molecule type" value="Genomic_DNA"/>
</dbReference>
<dbReference type="Proteomes" id="UP000316560">
    <property type="component" value="Unassembled WGS sequence"/>
</dbReference>
<evidence type="ECO:0000259" key="4">
    <source>
        <dbReference type="PROSITE" id="PS51077"/>
    </source>
</evidence>
<evidence type="ECO:0000259" key="5">
    <source>
        <dbReference type="PROSITE" id="PS51078"/>
    </source>
</evidence>
<name>A0A8H2K350_9MICO</name>
<dbReference type="GO" id="GO:0003700">
    <property type="term" value="F:DNA-binding transcription factor activity"/>
    <property type="evidence" value="ECO:0007669"/>
    <property type="project" value="TreeGrafter"/>
</dbReference>
<evidence type="ECO:0000313" key="6">
    <source>
        <dbReference type="EMBL" id="TQO18883.1"/>
    </source>
</evidence>
<keyword evidence="2" id="KW-0238">DNA-binding</keyword>
<protein>
    <submittedName>
        <fullName evidence="6">IclR family transcriptional regulator</fullName>
    </submittedName>
</protein>
<dbReference type="InterPro" id="IPR029016">
    <property type="entry name" value="GAF-like_dom_sf"/>
</dbReference>
<organism evidence="6 7">
    <name type="scientific">Rhodoglobus vestalii</name>
    <dbReference type="NCBI Taxonomy" id="193384"/>
    <lineage>
        <taxon>Bacteria</taxon>
        <taxon>Bacillati</taxon>
        <taxon>Actinomycetota</taxon>
        <taxon>Actinomycetes</taxon>
        <taxon>Micrococcales</taxon>
        <taxon>Microbacteriaceae</taxon>
        <taxon>Rhodoglobus</taxon>
    </lineage>
</organism>
<evidence type="ECO:0000256" key="2">
    <source>
        <dbReference type="ARBA" id="ARBA00023125"/>
    </source>
</evidence>
<dbReference type="Pfam" id="PF09339">
    <property type="entry name" value="HTH_IclR"/>
    <property type="match status" value="1"/>
</dbReference>
<dbReference type="GO" id="GO:0003677">
    <property type="term" value="F:DNA binding"/>
    <property type="evidence" value="ECO:0007669"/>
    <property type="project" value="UniProtKB-KW"/>
</dbReference>
<comment type="caution">
    <text evidence="6">The sequence shown here is derived from an EMBL/GenBank/DDBJ whole genome shotgun (WGS) entry which is preliminary data.</text>
</comment>
<feature type="domain" description="HTH iclR-type" evidence="4">
    <location>
        <begin position="10"/>
        <end position="70"/>
    </location>
</feature>
<proteinExistence type="predicted"/>
<dbReference type="PANTHER" id="PTHR30136">
    <property type="entry name" value="HELIX-TURN-HELIX TRANSCRIPTIONAL REGULATOR, ICLR FAMILY"/>
    <property type="match status" value="1"/>
</dbReference>
<dbReference type="PROSITE" id="PS51077">
    <property type="entry name" value="HTH_ICLR"/>
    <property type="match status" value="1"/>
</dbReference>
<evidence type="ECO:0000313" key="7">
    <source>
        <dbReference type="Proteomes" id="UP000316560"/>
    </source>
</evidence>
<dbReference type="OrthoDB" id="8479143at2"/>
<keyword evidence="1" id="KW-0805">Transcription regulation</keyword>
<evidence type="ECO:0000256" key="1">
    <source>
        <dbReference type="ARBA" id="ARBA00023015"/>
    </source>
</evidence>
<gene>
    <name evidence="6" type="ORF">FB472_0411</name>
</gene>
<accession>A0A8H2K350</accession>
<dbReference type="InterPro" id="IPR005471">
    <property type="entry name" value="Tscrpt_reg_IclR_N"/>
</dbReference>
<dbReference type="Pfam" id="PF01614">
    <property type="entry name" value="IclR_C"/>
    <property type="match status" value="1"/>
</dbReference>
<sequence length="256" mass="28058">MTTEHEHTLIASVQRALHLVDMVANATRPMPVKALSQASGLSLGTTYNIVRTLIHEGYFFNEPDGLVLGTRFPTLRPGHDEGVFLARVRNTLRCVTEELGATAYLSRFSDGEAHIIDIVDAAPNPRVELWVGIDNSAHATALGKQLLAELDNEGRLDYLSRHPLAKLTRHTISDRRILLAQLEHHADAAIDREEYVIGYTCIAVPVRAPGVTASIAVSLSSNMTSVDLDAMVRRMKTLAAKLSLQLGADRFGQFTI</sequence>
<dbReference type="SUPFAM" id="SSF46785">
    <property type="entry name" value="Winged helix' DNA-binding domain"/>
    <property type="match status" value="1"/>
</dbReference>
<dbReference type="PANTHER" id="PTHR30136:SF24">
    <property type="entry name" value="HTH-TYPE TRANSCRIPTIONAL REPRESSOR ALLR"/>
    <property type="match status" value="1"/>
</dbReference>
<dbReference type="InterPro" id="IPR014757">
    <property type="entry name" value="Tscrpt_reg_IclR_C"/>
</dbReference>
<dbReference type="Gene3D" id="3.30.450.40">
    <property type="match status" value="1"/>
</dbReference>
<dbReference type="SUPFAM" id="SSF55781">
    <property type="entry name" value="GAF domain-like"/>
    <property type="match status" value="1"/>
</dbReference>
<dbReference type="PROSITE" id="PS51078">
    <property type="entry name" value="ICLR_ED"/>
    <property type="match status" value="1"/>
</dbReference>
<dbReference type="InterPro" id="IPR050707">
    <property type="entry name" value="HTH_MetabolicPath_Reg"/>
</dbReference>
<dbReference type="AlphaFoldDB" id="A0A8H2K350"/>
<keyword evidence="7" id="KW-1185">Reference proteome</keyword>
<dbReference type="GO" id="GO:0045892">
    <property type="term" value="P:negative regulation of DNA-templated transcription"/>
    <property type="evidence" value="ECO:0007669"/>
    <property type="project" value="TreeGrafter"/>
</dbReference>
<dbReference type="RefSeq" id="WP_141989432.1">
    <property type="nucleotide sequence ID" value="NZ_VFRA01000001.1"/>
</dbReference>
<reference evidence="6 7" key="1">
    <citation type="submission" date="2019-06" db="EMBL/GenBank/DDBJ databases">
        <title>Sequencing the genomes of 1000 actinobacteria strains.</title>
        <authorList>
            <person name="Klenk H.-P."/>
        </authorList>
    </citation>
    <scope>NUCLEOTIDE SEQUENCE [LARGE SCALE GENOMIC DNA]</scope>
    <source>
        <strain evidence="6 7">DSM 21947</strain>
    </source>
</reference>
<evidence type="ECO:0000256" key="3">
    <source>
        <dbReference type="ARBA" id="ARBA00023163"/>
    </source>
</evidence>
<dbReference type="Gene3D" id="1.10.10.10">
    <property type="entry name" value="Winged helix-like DNA-binding domain superfamily/Winged helix DNA-binding domain"/>
    <property type="match status" value="1"/>
</dbReference>
<feature type="domain" description="IclR-ED" evidence="5">
    <location>
        <begin position="64"/>
        <end position="248"/>
    </location>
</feature>